<feature type="coiled-coil region" evidence="1">
    <location>
        <begin position="245"/>
        <end position="272"/>
    </location>
</feature>
<protein>
    <submittedName>
        <fullName evidence="3">ORF1</fullName>
    </submittedName>
</protein>
<feature type="compositionally biased region" description="Basic and acidic residues" evidence="2">
    <location>
        <begin position="31"/>
        <end position="40"/>
    </location>
</feature>
<feature type="region of interest" description="Disordered" evidence="2">
    <location>
        <begin position="351"/>
        <end position="412"/>
    </location>
</feature>
<dbReference type="EMBL" id="AY371729">
    <property type="protein sequence ID" value="AAQ82025.1"/>
    <property type="molecule type" value="Genomic_DNA"/>
</dbReference>
<dbReference type="AlphaFoldDB" id="Q6UE75"/>
<feature type="compositionally biased region" description="Polar residues" evidence="2">
    <location>
        <begin position="386"/>
        <end position="403"/>
    </location>
</feature>
<evidence type="ECO:0000256" key="1">
    <source>
        <dbReference type="SAM" id="Coils"/>
    </source>
</evidence>
<evidence type="ECO:0000313" key="3">
    <source>
        <dbReference type="EMBL" id="AAQ82025.1"/>
    </source>
</evidence>
<reference evidence="3" key="1">
    <citation type="journal article" date="2004" name="Eukaryot. Cell">
        <title>A non-long terminal repeat retrotransposon family is restricted to the germ line micronucleus of the ciliated protozoan Tetrahymena thermophila.</title>
        <authorList>
            <person name="Fillingham J.S."/>
            <person name="Thing T.A."/>
            <person name="Vythilingum N."/>
            <person name="Keuroghlian A."/>
            <person name="Bruno D."/>
            <person name="Golding G.B."/>
            <person name="Pearlman R.E."/>
        </authorList>
    </citation>
    <scope>NUCLEOTIDE SEQUENCE</scope>
</reference>
<sequence length="412" mass="48053">MHQRTLKTQNSTETSQKTTQPSTNQKPNPEISEKKVDGRKRGFRSAYKNKVEKQYEEQQPVSTPLPSEENCLNLLQEPQMVINKQPRPEAKEVPISSNTSISQRSNSNDSSSLKQNHNHQHRHSSISRQESKPALQEPKPELPTSIDIGNKIWKLCRFDAGMNGCRNSSQDCKFIHLDLIEQVALSDKKKLANVAIWNWDQAKLDSKYQPSDKDLLNSWVNSNSNEGNPLFIKYKTMIEEKDPEFVQLTKDLTAEQMELEELQNAFQVKKQRYMSELSSRLRQKILFKSRQKAFDKLLSESAQKRTAASEAALSQESSSIEYLPPSQQKYSNRYQMIPHHKEQYLPFENSQYSSLQQQPKSPIRTSQQQHYYQQNNTQSYQPQHQAHNWNPTYQHQQSNNQRFEPSYKPSYY</sequence>
<feature type="compositionally biased region" description="Polar residues" evidence="2">
    <location>
        <begin position="1"/>
        <end position="27"/>
    </location>
</feature>
<feature type="region of interest" description="Disordered" evidence="2">
    <location>
        <begin position="1"/>
        <end position="143"/>
    </location>
</feature>
<feature type="compositionally biased region" description="Low complexity" evidence="2">
    <location>
        <begin position="96"/>
        <end position="112"/>
    </location>
</feature>
<proteinExistence type="predicted"/>
<organism evidence="3">
    <name type="scientific">Tetrahymena thermophila</name>
    <dbReference type="NCBI Taxonomy" id="5911"/>
    <lineage>
        <taxon>Eukaryota</taxon>
        <taxon>Sar</taxon>
        <taxon>Alveolata</taxon>
        <taxon>Ciliophora</taxon>
        <taxon>Intramacronucleata</taxon>
        <taxon>Oligohymenophorea</taxon>
        <taxon>Hymenostomatida</taxon>
        <taxon>Tetrahymenina</taxon>
        <taxon>Tetrahymenidae</taxon>
        <taxon>Tetrahymena</taxon>
    </lineage>
</organism>
<name>Q6UE75_TETTH</name>
<feature type="compositionally biased region" description="Polar residues" evidence="2">
    <location>
        <begin position="351"/>
        <end position="364"/>
    </location>
</feature>
<feature type="compositionally biased region" description="Basic residues" evidence="2">
    <location>
        <begin position="116"/>
        <end position="125"/>
    </location>
</feature>
<accession>Q6UE75</accession>
<keyword evidence="1" id="KW-0175">Coiled coil</keyword>
<evidence type="ECO:0000256" key="2">
    <source>
        <dbReference type="SAM" id="MobiDB-lite"/>
    </source>
</evidence>
<feature type="compositionally biased region" description="Low complexity" evidence="2">
    <location>
        <begin position="365"/>
        <end position="385"/>
    </location>
</feature>